<dbReference type="RefSeq" id="WP_090398605.1">
    <property type="nucleotide sequence ID" value="NZ_FNEN01000008.1"/>
</dbReference>
<keyword evidence="7" id="KW-1185">Reference proteome</keyword>
<dbReference type="GO" id="GO:0055085">
    <property type="term" value="P:transmembrane transport"/>
    <property type="evidence" value="ECO:0007669"/>
    <property type="project" value="InterPro"/>
</dbReference>
<keyword evidence="3 5" id="KW-0732">Signal</keyword>
<dbReference type="CDD" id="cd13603">
    <property type="entry name" value="PBP2_TRAP_Siap_TeaA_like"/>
    <property type="match status" value="1"/>
</dbReference>
<evidence type="ECO:0000256" key="1">
    <source>
        <dbReference type="ARBA" id="ARBA00009023"/>
    </source>
</evidence>
<keyword evidence="6" id="KW-0675">Receptor</keyword>
<dbReference type="InterPro" id="IPR018389">
    <property type="entry name" value="DctP_fam"/>
</dbReference>
<comment type="similarity">
    <text evidence="1">Belongs to the bacterial solute-binding protein 7 family.</text>
</comment>
<dbReference type="OrthoDB" id="9776801at2"/>
<sequence length="342" mass="38528">MKIKLNCLTMMLFMSLLIGCGQETASESNGDEGIDEKTLRLSHVASMDDPTHSAAEFYAERVEELSDGQITIDVFPDNQLGEPEEVAEQVRMGSIDMSIAASGQMTQWVPEFAAVQLPFLFEDTEHAYNTLDGEGGDMLYELAREENFEILSQWELGFRVISNNHNPIETPEDMEGVQIRVPPEVTMEAAMTSLGAVPEQVSFGELYMSLSQGVIDGQENPLHYIYTNAFHEVQDYITVMGEGYMYSSFPHIVNLDLWEGMNDEEREILKQASEEARDFNREEVGQTMDEAAENMEAEGVEINYVDAGDFEQEMEPAWNEIAEFAGEDFVENWLEVVEESAN</sequence>
<protein>
    <submittedName>
        <fullName evidence="6">Tripartite ATP-independent transporter solute receptor, DctP family</fullName>
    </submittedName>
</protein>
<dbReference type="AlphaFoldDB" id="A0A1G8PAY7"/>
<dbReference type="EMBL" id="FNEN01000008">
    <property type="protein sequence ID" value="SDI89683.1"/>
    <property type="molecule type" value="Genomic_DNA"/>
</dbReference>
<dbReference type="Gene3D" id="3.40.190.170">
    <property type="entry name" value="Bacterial extracellular solute-binding protein, family 7"/>
    <property type="match status" value="1"/>
</dbReference>
<feature type="coiled-coil region" evidence="4">
    <location>
        <begin position="255"/>
        <end position="282"/>
    </location>
</feature>
<reference evidence="6 7" key="1">
    <citation type="submission" date="2016-10" db="EMBL/GenBank/DDBJ databases">
        <authorList>
            <person name="de Groot N.N."/>
        </authorList>
    </citation>
    <scope>NUCLEOTIDE SEQUENCE [LARGE SCALE GENOMIC DNA]</scope>
    <source>
        <strain evidence="6 7">DSM 21771</strain>
    </source>
</reference>
<evidence type="ECO:0000313" key="6">
    <source>
        <dbReference type="EMBL" id="SDI89683.1"/>
    </source>
</evidence>
<dbReference type="InterPro" id="IPR038404">
    <property type="entry name" value="TRAP_DctP_sf"/>
</dbReference>
<feature type="chain" id="PRO_5011643933" evidence="5">
    <location>
        <begin position="26"/>
        <end position="342"/>
    </location>
</feature>
<evidence type="ECO:0000313" key="7">
    <source>
        <dbReference type="Proteomes" id="UP000198853"/>
    </source>
</evidence>
<dbReference type="Pfam" id="PF03480">
    <property type="entry name" value="DctP"/>
    <property type="match status" value="1"/>
</dbReference>
<dbReference type="NCBIfam" id="TIGR00787">
    <property type="entry name" value="dctP"/>
    <property type="match status" value="1"/>
</dbReference>
<feature type="signal peptide" evidence="5">
    <location>
        <begin position="1"/>
        <end position="25"/>
    </location>
</feature>
<evidence type="ECO:0000256" key="2">
    <source>
        <dbReference type="ARBA" id="ARBA00022448"/>
    </source>
</evidence>
<dbReference type="Proteomes" id="UP000198853">
    <property type="component" value="Unassembled WGS sequence"/>
</dbReference>
<evidence type="ECO:0000256" key="5">
    <source>
        <dbReference type="SAM" id="SignalP"/>
    </source>
</evidence>
<evidence type="ECO:0000256" key="3">
    <source>
        <dbReference type="ARBA" id="ARBA00022729"/>
    </source>
</evidence>
<proteinExistence type="inferred from homology"/>
<dbReference type="NCBIfam" id="NF037995">
    <property type="entry name" value="TRAP_S1"/>
    <property type="match status" value="1"/>
</dbReference>
<dbReference type="GO" id="GO:0030288">
    <property type="term" value="C:outer membrane-bounded periplasmic space"/>
    <property type="evidence" value="ECO:0007669"/>
    <property type="project" value="InterPro"/>
</dbReference>
<dbReference type="PANTHER" id="PTHR33376">
    <property type="match status" value="1"/>
</dbReference>
<keyword evidence="2" id="KW-0813">Transport</keyword>
<keyword evidence="4" id="KW-0175">Coiled coil</keyword>
<gene>
    <name evidence="6" type="ORF">SAMN04488123_10841</name>
</gene>
<evidence type="ECO:0000256" key="4">
    <source>
        <dbReference type="SAM" id="Coils"/>
    </source>
</evidence>
<name>A0A1G8PAY7_9BACI</name>
<dbReference type="PIRSF" id="PIRSF006470">
    <property type="entry name" value="DctB"/>
    <property type="match status" value="1"/>
</dbReference>
<dbReference type="PROSITE" id="PS51257">
    <property type="entry name" value="PROKAR_LIPOPROTEIN"/>
    <property type="match status" value="1"/>
</dbReference>
<accession>A0A1G8PAY7</accession>
<dbReference type="PANTHER" id="PTHR33376:SF7">
    <property type="entry name" value="C4-DICARBOXYLATE-BINDING PROTEIN DCTB"/>
    <property type="match status" value="1"/>
</dbReference>
<organism evidence="6 7">
    <name type="scientific">Natribacillus halophilus</name>
    <dbReference type="NCBI Taxonomy" id="549003"/>
    <lineage>
        <taxon>Bacteria</taxon>
        <taxon>Bacillati</taxon>
        <taxon>Bacillota</taxon>
        <taxon>Bacilli</taxon>
        <taxon>Bacillales</taxon>
        <taxon>Bacillaceae</taxon>
        <taxon>Natribacillus</taxon>
    </lineage>
</organism>
<dbReference type="InterPro" id="IPR004682">
    <property type="entry name" value="TRAP_DctP"/>
</dbReference>